<sequence length="148" mass="17500">MEKFSDQVWAWWMQDEFKKILSLCELCTGLSFLASSANDQSATIPYCPACEVWIEKILPVNDFLNEIREPSYIQLRLSLELIFHRCNSLSHDAFHCGDWNIFSNTEWEPVRAAARQALDLIGWSEFKDEKERFELDCRQKLYPHLYKT</sequence>
<dbReference type="OrthoDB" id="6884242at2"/>
<protein>
    <submittedName>
        <fullName evidence="1">Uncharacterized protein</fullName>
    </submittedName>
</protein>
<dbReference type="RefSeq" id="WP_110257024.1">
    <property type="nucleotide sequence ID" value="NZ_QJKB01000008.1"/>
</dbReference>
<evidence type="ECO:0000313" key="2">
    <source>
        <dbReference type="Proteomes" id="UP000247792"/>
    </source>
</evidence>
<reference evidence="1 2" key="1">
    <citation type="submission" date="2018-05" db="EMBL/GenBank/DDBJ databases">
        <title>Genomic Encyclopedia of Type Strains, Phase IV (KMG-IV): sequencing the most valuable type-strain genomes for metagenomic binning, comparative biology and taxonomic classification.</title>
        <authorList>
            <person name="Goeker M."/>
        </authorList>
    </citation>
    <scope>NUCLEOTIDE SEQUENCE [LARGE SCALE GENOMIC DNA]</scope>
    <source>
        <strain evidence="1 2">DSM 19792</strain>
    </source>
</reference>
<keyword evidence="2" id="KW-1185">Reference proteome</keyword>
<dbReference type="Proteomes" id="UP000247792">
    <property type="component" value="Unassembled WGS sequence"/>
</dbReference>
<dbReference type="EMBL" id="QJKB01000008">
    <property type="protein sequence ID" value="PXX40288.1"/>
    <property type="molecule type" value="Genomic_DNA"/>
</dbReference>
<gene>
    <name evidence="1" type="ORF">DFR42_108122</name>
</gene>
<comment type="caution">
    <text evidence="1">The sequence shown here is derived from an EMBL/GenBank/DDBJ whole genome shotgun (WGS) entry which is preliminary data.</text>
</comment>
<proteinExistence type="predicted"/>
<accession>A0A318J8R2</accession>
<evidence type="ECO:0000313" key="1">
    <source>
        <dbReference type="EMBL" id="PXX40288.1"/>
    </source>
</evidence>
<organism evidence="1 2">
    <name type="scientific">Undibacterium pigrum</name>
    <dbReference type="NCBI Taxonomy" id="401470"/>
    <lineage>
        <taxon>Bacteria</taxon>
        <taxon>Pseudomonadati</taxon>
        <taxon>Pseudomonadota</taxon>
        <taxon>Betaproteobacteria</taxon>
        <taxon>Burkholderiales</taxon>
        <taxon>Oxalobacteraceae</taxon>
        <taxon>Undibacterium</taxon>
    </lineage>
</organism>
<name>A0A318J8R2_9BURK</name>
<dbReference type="AlphaFoldDB" id="A0A318J8R2"/>